<dbReference type="RefSeq" id="WP_130355853.1">
    <property type="nucleotide sequence ID" value="NZ_SGXC01000001.1"/>
</dbReference>
<dbReference type="PANTHER" id="PTHR42928:SF5">
    <property type="entry name" value="BLR1237 PROTEIN"/>
    <property type="match status" value="1"/>
</dbReference>
<keyword evidence="4" id="KW-1185">Reference proteome</keyword>
<proteinExistence type="inferred from homology"/>
<dbReference type="SUPFAM" id="SSF53850">
    <property type="entry name" value="Periplasmic binding protein-like II"/>
    <property type="match status" value="1"/>
</dbReference>
<feature type="chain" id="PRO_5020617885" evidence="2">
    <location>
        <begin position="32"/>
        <end position="329"/>
    </location>
</feature>
<dbReference type="InterPro" id="IPR042100">
    <property type="entry name" value="Bug_dom1"/>
</dbReference>
<dbReference type="OrthoDB" id="8678477at2"/>
<dbReference type="InterPro" id="IPR005064">
    <property type="entry name" value="BUG"/>
</dbReference>
<comment type="caution">
    <text evidence="3">The sequence shown here is derived from an EMBL/GenBank/DDBJ whole genome shotgun (WGS) entry which is preliminary data.</text>
</comment>
<dbReference type="PIRSF" id="PIRSF017082">
    <property type="entry name" value="YflP"/>
    <property type="match status" value="1"/>
</dbReference>
<dbReference type="PANTHER" id="PTHR42928">
    <property type="entry name" value="TRICARBOXYLATE-BINDING PROTEIN"/>
    <property type="match status" value="1"/>
</dbReference>
<organism evidence="3 4">
    <name type="scientific">Pigmentiphaga kullae</name>
    <dbReference type="NCBI Taxonomy" id="151784"/>
    <lineage>
        <taxon>Bacteria</taxon>
        <taxon>Pseudomonadati</taxon>
        <taxon>Pseudomonadota</taxon>
        <taxon>Betaproteobacteria</taxon>
        <taxon>Burkholderiales</taxon>
        <taxon>Alcaligenaceae</taxon>
        <taxon>Pigmentiphaga</taxon>
    </lineage>
</organism>
<reference evidence="3 4" key="1">
    <citation type="submission" date="2019-02" db="EMBL/GenBank/DDBJ databases">
        <title>Genomic Encyclopedia of Type Strains, Phase IV (KMG-IV): sequencing the most valuable type-strain genomes for metagenomic binning, comparative biology and taxonomic classification.</title>
        <authorList>
            <person name="Goeker M."/>
        </authorList>
    </citation>
    <scope>NUCLEOTIDE SEQUENCE [LARGE SCALE GENOMIC DNA]</scope>
    <source>
        <strain evidence="3 4">K24</strain>
    </source>
</reference>
<dbReference type="Pfam" id="PF03401">
    <property type="entry name" value="TctC"/>
    <property type="match status" value="1"/>
</dbReference>
<dbReference type="Gene3D" id="3.40.190.150">
    <property type="entry name" value="Bordetella uptake gene, domain 1"/>
    <property type="match status" value="1"/>
</dbReference>
<evidence type="ECO:0000256" key="2">
    <source>
        <dbReference type="SAM" id="SignalP"/>
    </source>
</evidence>
<accession>A0A4Q7NHZ2</accession>
<sequence>MSCDILPRRRALVLAASFAASALPWAGAARAEWPERPITIVVPYTPGTSMDTLARTLSPRLAQRLGQPVIVENRPGASGNIGTGYVAHAAPDGYTLMMTVSTFVMNPSLFKSVPYDPLASFVPVGQVAVGALVFAVNPAFPAGTLDEAIKAFRSRPGRYAYASPGKGTPQHLAMELFKLHAGVDVMHVPYSGSAGAVTDLLGGQVQAMILPANTALGLKQSGKLRVLAATQPRRIEVMSDVPTLAEQDVRGADVDLWFGMLAPARTPQAIVTALNREINQVLAMPDIQQSLDEQGLTVASGTPEAFGRLVSTEHARWADVIRKARISAD</sequence>
<evidence type="ECO:0000256" key="1">
    <source>
        <dbReference type="ARBA" id="ARBA00006987"/>
    </source>
</evidence>
<dbReference type="AlphaFoldDB" id="A0A4Q7NHZ2"/>
<protein>
    <submittedName>
        <fullName evidence="3">Tripartite-type tricarboxylate transporter receptor subunit TctC</fullName>
    </submittedName>
</protein>
<dbReference type="EMBL" id="SGXC01000001">
    <property type="protein sequence ID" value="RZS84496.1"/>
    <property type="molecule type" value="Genomic_DNA"/>
</dbReference>
<comment type="similarity">
    <text evidence="1">Belongs to the UPF0065 (bug) family.</text>
</comment>
<keyword evidence="3" id="KW-0675">Receptor</keyword>
<evidence type="ECO:0000313" key="3">
    <source>
        <dbReference type="EMBL" id="RZS84496.1"/>
    </source>
</evidence>
<keyword evidence="2" id="KW-0732">Signal</keyword>
<name>A0A4Q7NHZ2_9BURK</name>
<gene>
    <name evidence="3" type="ORF">EV675_0513</name>
</gene>
<dbReference type="Proteomes" id="UP000292445">
    <property type="component" value="Unassembled WGS sequence"/>
</dbReference>
<dbReference type="CDD" id="cd13578">
    <property type="entry name" value="PBP2_Bug27"/>
    <property type="match status" value="1"/>
</dbReference>
<dbReference type="Gene3D" id="3.40.190.10">
    <property type="entry name" value="Periplasmic binding protein-like II"/>
    <property type="match status" value="1"/>
</dbReference>
<evidence type="ECO:0000313" key="4">
    <source>
        <dbReference type="Proteomes" id="UP000292445"/>
    </source>
</evidence>
<feature type="signal peptide" evidence="2">
    <location>
        <begin position="1"/>
        <end position="31"/>
    </location>
</feature>